<evidence type="ECO:0000313" key="3">
    <source>
        <dbReference type="Proteomes" id="UP001597403"/>
    </source>
</evidence>
<feature type="transmembrane region" description="Helical" evidence="1">
    <location>
        <begin position="79"/>
        <end position="97"/>
    </location>
</feature>
<keyword evidence="1" id="KW-0472">Membrane</keyword>
<reference evidence="3" key="1">
    <citation type="journal article" date="2019" name="Int. J. Syst. Evol. Microbiol.">
        <title>The Global Catalogue of Microorganisms (GCM) 10K type strain sequencing project: providing services to taxonomists for standard genome sequencing and annotation.</title>
        <authorList>
            <consortium name="The Broad Institute Genomics Platform"/>
            <consortium name="The Broad Institute Genome Sequencing Center for Infectious Disease"/>
            <person name="Wu L."/>
            <person name="Ma J."/>
        </authorList>
    </citation>
    <scope>NUCLEOTIDE SEQUENCE [LARGE SCALE GENOMIC DNA]</scope>
    <source>
        <strain evidence="3">CGMCC 1.15067</strain>
    </source>
</reference>
<proteinExistence type="predicted"/>
<accession>A0ABW4UVW2</accession>
<feature type="transmembrane region" description="Helical" evidence="1">
    <location>
        <begin position="49"/>
        <end position="67"/>
    </location>
</feature>
<keyword evidence="1" id="KW-1133">Transmembrane helix</keyword>
<organism evidence="2 3">
    <name type="scientific">Paenibacillus nicotianae</name>
    <dbReference type="NCBI Taxonomy" id="1526551"/>
    <lineage>
        <taxon>Bacteria</taxon>
        <taxon>Bacillati</taxon>
        <taxon>Bacillota</taxon>
        <taxon>Bacilli</taxon>
        <taxon>Bacillales</taxon>
        <taxon>Paenibacillaceae</taxon>
        <taxon>Paenibacillus</taxon>
    </lineage>
</organism>
<sequence length="444" mass="50756">MTTKDRSGLANYPISNHWQPLAYMLAEVAACFPIIVLLDAYLFHTDQPVLWALWLLCAGGLGITLRIASRPYSVKWKTVSWSIVWIVIAACVFWMMVQQVGLSSIWIASLCIIIIGLFRGNMLVMGDWDQLFPLTLQLILLIVAWIFYVITGSEGDLSSAHFAIYMAGMIHLFAILMRCGSRQISYSVWEDGFPLAALQLVIRRSRRWTWILIGLIAVIGGSTQLSMILSWLWQKIVSLFQNNEVTVPNQMIEPITPPPLLPPIELPEQSPSILNPAWIERIAQIIMIAALAAFVFGVGLFLYRLLRKYGPPLWRWLLRILGIESEIVVPLQEQSSGYIDQIEKIRPTSSTLGKRYNKKVPDDPAERVRYHYERLIQRGIKRGLDQHKGDTPNTLGRKIVHLNPKESPASSEQRIYILIDWYNQIRYGAKSVDTEELKDWEKKD</sequence>
<dbReference type="Proteomes" id="UP001597403">
    <property type="component" value="Unassembled WGS sequence"/>
</dbReference>
<dbReference type="RefSeq" id="WP_204825089.1">
    <property type="nucleotide sequence ID" value="NZ_JBHUGF010000010.1"/>
</dbReference>
<feature type="transmembrane region" description="Helical" evidence="1">
    <location>
        <begin position="131"/>
        <end position="150"/>
    </location>
</feature>
<protein>
    <submittedName>
        <fullName evidence="2">DUF4129 domain-containing protein</fullName>
    </submittedName>
</protein>
<evidence type="ECO:0000256" key="1">
    <source>
        <dbReference type="SAM" id="Phobius"/>
    </source>
</evidence>
<feature type="transmembrane region" description="Helical" evidence="1">
    <location>
        <begin position="103"/>
        <end position="124"/>
    </location>
</feature>
<feature type="transmembrane region" description="Helical" evidence="1">
    <location>
        <begin position="162"/>
        <end position="179"/>
    </location>
</feature>
<keyword evidence="1" id="KW-0812">Transmembrane</keyword>
<feature type="transmembrane region" description="Helical" evidence="1">
    <location>
        <begin position="282"/>
        <end position="306"/>
    </location>
</feature>
<gene>
    <name evidence="2" type="ORF">ACFSGI_15290</name>
</gene>
<name>A0ABW4UVW2_9BACL</name>
<dbReference type="EMBL" id="JBHUGF010000010">
    <property type="protein sequence ID" value="MFD1991336.1"/>
    <property type="molecule type" value="Genomic_DNA"/>
</dbReference>
<evidence type="ECO:0000313" key="2">
    <source>
        <dbReference type="EMBL" id="MFD1991336.1"/>
    </source>
</evidence>
<feature type="transmembrane region" description="Helical" evidence="1">
    <location>
        <begin position="21"/>
        <end position="43"/>
    </location>
</feature>
<comment type="caution">
    <text evidence="2">The sequence shown here is derived from an EMBL/GenBank/DDBJ whole genome shotgun (WGS) entry which is preliminary data.</text>
</comment>
<keyword evidence="3" id="KW-1185">Reference proteome</keyword>
<feature type="transmembrane region" description="Helical" evidence="1">
    <location>
        <begin position="208"/>
        <end position="233"/>
    </location>
</feature>